<dbReference type="EMBL" id="JANIBC010000001">
    <property type="protein sequence ID" value="MCQ8184143.1"/>
    <property type="molecule type" value="Genomic_DNA"/>
</dbReference>
<comment type="catalytic activity">
    <reaction evidence="3">
        <text>uridine(1911/1915/1917) in 23S rRNA = pseudouridine(1911/1915/1917) in 23S rRNA</text>
        <dbReference type="Rhea" id="RHEA:42524"/>
        <dbReference type="Rhea" id="RHEA-COMP:10097"/>
        <dbReference type="Rhea" id="RHEA-COMP:10098"/>
        <dbReference type="ChEBI" id="CHEBI:65314"/>
        <dbReference type="ChEBI" id="CHEBI:65315"/>
        <dbReference type="EC" id="5.4.99.23"/>
    </reaction>
</comment>
<comment type="catalytic activity">
    <reaction evidence="6">
        <text>a uridine in RNA = a pseudouridine in RNA</text>
        <dbReference type="Rhea" id="RHEA:48348"/>
        <dbReference type="Rhea" id="RHEA-COMP:12068"/>
        <dbReference type="Rhea" id="RHEA-COMP:12069"/>
        <dbReference type="ChEBI" id="CHEBI:65314"/>
        <dbReference type="ChEBI" id="CHEBI:65315"/>
    </reaction>
</comment>
<dbReference type="GO" id="GO:0000455">
    <property type="term" value="P:enzyme-directed rRNA pseudouridine synthesis"/>
    <property type="evidence" value="ECO:0007669"/>
    <property type="project" value="TreeGrafter"/>
</dbReference>
<dbReference type="PROSITE" id="PS01129">
    <property type="entry name" value="PSI_RLU"/>
    <property type="match status" value="1"/>
</dbReference>
<gene>
    <name evidence="8" type="ORF">NOG11_01965</name>
</gene>
<dbReference type="GO" id="GO:0160140">
    <property type="term" value="F:23S rRNA pseudouridine(1911/1915/1917) synthase activity"/>
    <property type="evidence" value="ECO:0007669"/>
    <property type="project" value="UniProtKB-EC"/>
</dbReference>
<feature type="domain" description="RNA-binding S4" evidence="7">
    <location>
        <begin position="15"/>
        <end position="79"/>
    </location>
</feature>
<evidence type="ECO:0000256" key="5">
    <source>
        <dbReference type="PROSITE-ProRule" id="PRU00182"/>
    </source>
</evidence>
<dbReference type="CDD" id="cd00165">
    <property type="entry name" value="S4"/>
    <property type="match status" value="1"/>
</dbReference>
<evidence type="ECO:0000256" key="2">
    <source>
        <dbReference type="ARBA" id="ARBA00023235"/>
    </source>
</evidence>
<dbReference type="GO" id="GO:0003723">
    <property type="term" value="F:RNA binding"/>
    <property type="evidence" value="ECO:0007669"/>
    <property type="project" value="UniProtKB-KW"/>
</dbReference>
<reference evidence="8" key="1">
    <citation type="submission" date="2022-07" db="EMBL/GenBank/DDBJ databases">
        <title>Parvularcula maris sp. nov., an algicidal bacterium isolated from seawater.</title>
        <authorList>
            <person name="Li F."/>
        </authorList>
    </citation>
    <scope>NUCLEOTIDE SEQUENCE</scope>
    <source>
        <strain evidence="8">BGMRC 0090</strain>
    </source>
</reference>
<organism evidence="8 9">
    <name type="scientific">Parvularcula maris</name>
    <dbReference type="NCBI Taxonomy" id="2965077"/>
    <lineage>
        <taxon>Bacteria</taxon>
        <taxon>Pseudomonadati</taxon>
        <taxon>Pseudomonadota</taxon>
        <taxon>Alphaproteobacteria</taxon>
        <taxon>Parvularculales</taxon>
        <taxon>Parvularculaceae</taxon>
        <taxon>Parvularcula</taxon>
    </lineage>
</organism>
<dbReference type="Proteomes" id="UP001142610">
    <property type="component" value="Unassembled WGS sequence"/>
</dbReference>
<accession>A0A9X2RIZ8</accession>
<dbReference type="InterPro" id="IPR006224">
    <property type="entry name" value="PsdUridine_synth_RluA-like_CS"/>
</dbReference>
<name>A0A9X2RIZ8_9PROT</name>
<evidence type="ECO:0000256" key="3">
    <source>
        <dbReference type="ARBA" id="ARBA00036882"/>
    </source>
</evidence>
<protein>
    <recommendedName>
        <fullName evidence="6">Pseudouridine synthase</fullName>
        <ecNumber evidence="6">5.4.99.-</ecNumber>
    </recommendedName>
</protein>
<dbReference type="Pfam" id="PF01479">
    <property type="entry name" value="S4"/>
    <property type="match status" value="1"/>
</dbReference>
<dbReference type="InterPro" id="IPR006145">
    <property type="entry name" value="PsdUridine_synth_RsuA/RluA"/>
</dbReference>
<evidence type="ECO:0000313" key="8">
    <source>
        <dbReference type="EMBL" id="MCQ8184143.1"/>
    </source>
</evidence>
<evidence type="ECO:0000256" key="1">
    <source>
        <dbReference type="ARBA" id="ARBA00010876"/>
    </source>
</evidence>
<dbReference type="SUPFAM" id="SSF55174">
    <property type="entry name" value="Alpha-L RNA-binding motif"/>
    <property type="match status" value="1"/>
</dbReference>
<dbReference type="InterPro" id="IPR002942">
    <property type="entry name" value="S4_RNA-bd"/>
</dbReference>
<keyword evidence="9" id="KW-1185">Reference proteome</keyword>
<keyword evidence="2 6" id="KW-0413">Isomerase</keyword>
<dbReference type="SMART" id="SM00363">
    <property type="entry name" value="S4"/>
    <property type="match status" value="1"/>
</dbReference>
<dbReference type="InterPro" id="IPR020103">
    <property type="entry name" value="PsdUridine_synth_cat_dom_sf"/>
</dbReference>
<dbReference type="InterPro" id="IPR036986">
    <property type="entry name" value="S4_RNA-bd_sf"/>
</dbReference>
<comment type="similarity">
    <text evidence="1 6">Belongs to the pseudouridine synthase RluA family.</text>
</comment>
<dbReference type="RefSeq" id="WP_256617950.1">
    <property type="nucleotide sequence ID" value="NZ_JANIBC010000001.1"/>
</dbReference>
<dbReference type="CDD" id="cd02869">
    <property type="entry name" value="PseudoU_synth_RluA_like"/>
    <property type="match status" value="1"/>
</dbReference>
<dbReference type="Gene3D" id="3.30.2350.10">
    <property type="entry name" value="Pseudouridine synthase"/>
    <property type="match status" value="1"/>
</dbReference>
<keyword evidence="5" id="KW-0694">RNA-binding</keyword>
<evidence type="ECO:0000259" key="7">
    <source>
        <dbReference type="SMART" id="SM00363"/>
    </source>
</evidence>
<evidence type="ECO:0000256" key="6">
    <source>
        <dbReference type="RuleBase" id="RU362028"/>
    </source>
</evidence>
<sequence length="335" mass="36550">MKEPIELNVEEGEGERIDRWVADRADPSRTQVKNLIKEGALTVGGEAMTDPTRKVALGDVIALTPPPVKEAAPEAQDIPLNILFEDEHLIVLDKPAGLVVHPAAGNWDGTLVNALLHHCRGSLSGIGGVARPGIVHRLDKDTSGVMVVAKNDEAHRGLRRLFSVHDIERAYLALCHADPRPASGTIDIPIARSRKDRLKREADWSFERPDAKEAVTHYKRLEAYGAGRGKVAGEPVASLVECRLETGRTHQIRVHMSTTGHPLIGDRLYGKAGIAGLGGEEEAVVTAREAVRAFKRQALHAHTLGFEHPVTGEELSFTTEAPEDFAWLRKSLRAL</sequence>
<dbReference type="AlphaFoldDB" id="A0A9X2RIZ8"/>
<dbReference type="Pfam" id="PF00849">
    <property type="entry name" value="PseudoU_synth_2"/>
    <property type="match status" value="1"/>
</dbReference>
<dbReference type="PANTHER" id="PTHR21600:SF44">
    <property type="entry name" value="RIBOSOMAL LARGE SUBUNIT PSEUDOURIDINE SYNTHASE D"/>
    <property type="match status" value="1"/>
</dbReference>
<dbReference type="Gene3D" id="3.10.290.10">
    <property type="entry name" value="RNA-binding S4 domain"/>
    <property type="match status" value="1"/>
</dbReference>
<proteinExistence type="inferred from homology"/>
<dbReference type="NCBIfam" id="TIGR00005">
    <property type="entry name" value="rluA_subfam"/>
    <property type="match status" value="1"/>
</dbReference>
<dbReference type="PROSITE" id="PS50889">
    <property type="entry name" value="S4"/>
    <property type="match status" value="1"/>
</dbReference>
<evidence type="ECO:0000313" key="9">
    <source>
        <dbReference type="Proteomes" id="UP001142610"/>
    </source>
</evidence>
<dbReference type="EC" id="5.4.99.-" evidence="6"/>
<dbReference type="SUPFAM" id="SSF55120">
    <property type="entry name" value="Pseudouridine synthase"/>
    <property type="match status" value="1"/>
</dbReference>
<dbReference type="InterPro" id="IPR050188">
    <property type="entry name" value="RluA_PseudoU_synthase"/>
</dbReference>
<feature type="active site" evidence="4">
    <location>
        <position position="139"/>
    </location>
</feature>
<comment type="caution">
    <text evidence="8">The sequence shown here is derived from an EMBL/GenBank/DDBJ whole genome shotgun (WGS) entry which is preliminary data.</text>
</comment>
<comment type="function">
    <text evidence="6">Responsible for synthesis of pseudouridine from uracil.</text>
</comment>
<dbReference type="PANTHER" id="PTHR21600">
    <property type="entry name" value="MITOCHONDRIAL RNA PSEUDOURIDINE SYNTHASE"/>
    <property type="match status" value="1"/>
</dbReference>
<evidence type="ECO:0000256" key="4">
    <source>
        <dbReference type="PIRSR" id="PIRSR606225-1"/>
    </source>
</evidence>
<dbReference type="InterPro" id="IPR006225">
    <property type="entry name" value="PsdUridine_synth_RluC/D"/>
</dbReference>